<evidence type="ECO:0000256" key="2">
    <source>
        <dbReference type="ARBA" id="ARBA00022451"/>
    </source>
</evidence>
<dbReference type="Proteomes" id="UP001652642">
    <property type="component" value="Chromosome 2"/>
</dbReference>
<organism evidence="13 14">
    <name type="scientific">Pogona vitticeps</name>
    <name type="common">central bearded dragon</name>
    <dbReference type="NCBI Taxonomy" id="103695"/>
    <lineage>
        <taxon>Eukaryota</taxon>
        <taxon>Metazoa</taxon>
        <taxon>Chordata</taxon>
        <taxon>Craniata</taxon>
        <taxon>Vertebrata</taxon>
        <taxon>Euteleostomi</taxon>
        <taxon>Lepidosauria</taxon>
        <taxon>Squamata</taxon>
        <taxon>Bifurcata</taxon>
        <taxon>Unidentata</taxon>
        <taxon>Episquamata</taxon>
        <taxon>Toxicofera</taxon>
        <taxon>Iguania</taxon>
        <taxon>Acrodonta</taxon>
        <taxon>Agamidae</taxon>
        <taxon>Amphibolurinae</taxon>
        <taxon>Pogona</taxon>
    </lineage>
</organism>
<evidence type="ECO:0000256" key="4">
    <source>
        <dbReference type="ARBA" id="ARBA00022729"/>
    </source>
</evidence>
<feature type="transmembrane region" description="Helical" evidence="11">
    <location>
        <begin position="321"/>
        <end position="344"/>
    </location>
</feature>
<keyword evidence="5" id="KW-0391">Immunity</keyword>
<keyword evidence="8" id="KW-1015">Disulfide bond</keyword>
<evidence type="ECO:0000256" key="11">
    <source>
        <dbReference type="SAM" id="Phobius"/>
    </source>
</evidence>
<dbReference type="Pfam" id="PF00129">
    <property type="entry name" value="MHC_I"/>
    <property type="match status" value="1"/>
</dbReference>
<dbReference type="SUPFAM" id="SSF54452">
    <property type="entry name" value="MHC antigen-recognition domain"/>
    <property type="match status" value="1"/>
</dbReference>
<dbReference type="InterPro" id="IPR013783">
    <property type="entry name" value="Ig-like_fold"/>
</dbReference>
<evidence type="ECO:0000256" key="1">
    <source>
        <dbReference type="ARBA" id="ARBA00004479"/>
    </source>
</evidence>
<keyword evidence="3 11" id="KW-0812">Transmembrane</keyword>
<keyword evidence="9" id="KW-0325">Glycoprotein</keyword>
<keyword evidence="13" id="KW-1185">Reference proteome</keyword>
<dbReference type="RefSeq" id="XP_072843977.1">
    <property type="nucleotide sequence ID" value="XM_072987876.1"/>
</dbReference>
<reference evidence="13" key="1">
    <citation type="submission" date="2025-05" db="UniProtKB">
        <authorList>
            <consortium name="RefSeq"/>
        </authorList>
    </citation>
    <scope>NUCLEOTIDE SEQUENCE [LARGE SCALE GENOMIC DNA]</scope>
</reference>
<dbReference type="Gene3D" id="3.30.500.10">
    <property type="entry name" value="MHC class I-like antigen recognition-like"/>
    <property type="match status" value="1"/>
</dbReference>
<dbReference type="InterPro" id="IPR011161">
    <property type="entry name" value="MHC_I-like_Ag-recog"/>
</dbReference>
<dbReference type="Pfam" id="PF07654">
    <property type="entry name" value="C1-set"/>
    <property type="match status" value="1"/>
</dbReference>
<feature type="domain" description="Ig-like" evidence="12">
    <location>
        <begin position="226"/>
        <end position="314"/>
    </location>
</feature>
<evidence type="ECO:0000313" key="14">
    <source>
        <dbReference type="RefSeq" id="XP_072843977.1"/>
    </source>
</evidence>
<dbReference type="PANTHER" id="PTHR16675:SF242">
    <property type="entry name" value="MAJOR HISTOCOMPATIBILITY COMPLEX CLASS I-RELATED GENE PROTEIN"/>
    <property type="match status" value="1"/>
</dbReference>
<dbReference type="PANTHER" id="PTHR16675">
    <property type="entry name" value="MHC CLASS I-RELATED"/>
    <property type="match status" value="1"/>
</dbReference>
<evidence type="ECO:0000256" key="8">
    <source>
        <dbReference type="ARBA" id="ARBA00023157"/>
    </source>
</evidence>
<evidence type="ECO:0000256" key="9">
    <source>
        <dbReference type="ARBA" id="ARBA00023180"/>
    </source>
</evidence>
<keyword evidence="4" id="KW-0732">Signal</keyword>
<accession>A0ABM5FEZ5</accession>
<keyword evidence="7 11" id="KW-0472">Membrane</keyword>
<evidence type="ECO:0000256" key="5">
    <source>
        <dbReference type="ARBA" id="ARBA00022859"/>
    </source>
</evidence>
<dbReference type="PRINTS" id="PR01638">
    <property type="entry name" value="MHCCLASSI"/>
</dbReference>
<evidence type="ECO:0000259" key="12">
    <source>
        <dbReference type="PROSITE" id="PS50835"/>
    </source>
</evidence>
<comment type="subcellular location">
    <subcellularLocation>
        <location evidence="1">Membrane</location>
        <topology evidence="1">Single-pass type I membrane protein</topology>
    </subcellularLocation>
</comment>
<proteinExistence type="inferred from homology"/>
<dbReference type="InterPro" id="IPR036179">
    <property type="entry name" value="Ig-like_dom_sf"/>
</dbReference>
<dbReference type="InterPro" id="IPR003597">
    <property type="entry name" value="Ig_C1-set"/>
</dbReference>
<evidence type="ECO:0000313" key="13">
    <source>
        <dbReference type="Proteomes" id="UP001652642"/>
    </source>
</evidence>
<evidence type="ECO:0000256" key="10">
    <source>
        <dbReference type="RuleBase" id="RU004439"/>
    </source>
</evidence>
<dbReference type="CDD" id="cd07698">
    <property type="entry name" value="IgC1_MHC_I_alpha3"/>
    <property type="match status" value="1"/>
</dbReference>
<evidence type="ECO:0000256" key="6">
    <source>
        <dbReference type="ARBA" id="ARBA00022989"/>
    </source>
</evidence>
<dbReference type="GeneID" id="110070502"/>
<protein>
    <submittedName>
        <fullName evidence="14">Class I histocompatibility antigen, F10 alpha chain-like isoform X1</fullName>
    </submittedName>
</protein>
<dbReference type="InterPro" id="IPR037055">
    <property type="entry name" value="MHC_I-like_Ag-recog_sf"/>
</dbReference>
<gene>
    <name evidence="14" type="primary">LOC110070502</name>
</gene>
<dbReference type="InterPro" id="IPR007110">
    <property type="entry name" value="Ig-like_dom"/>
</dbReference>
<dbReference type="PROSITE" id="PS50835">
    <property type="entry name" value="IG_LIKE"/>
    <property type="match status" value="1"/>
</dbReference>
<evidence type="ECO:0000256" key="7">
    <source>
        <dbReference type="ARBA" id="ARBA00023136"/>
    </source>
</evidence>
<evidence type="ECO:0000256" key="3">
    <source>
        <dbReference type="ARBA" id="ARBA00022692"/>
    </source>
</evidence>
<comment type="similarity">
    <text evidence="10">Belongs to the MHC class I family.</text>
</comment>
<dbReference type="InterPro" id="IPR001039">
    <property type="entry name" value="MHC_I_a_a1/a2"/>
</dbReference>
<dbReference type="Gene3D" id="2.60.40.10">
    <property type="entry name" value="Immunoglobulins"/>
    <property type="match status" value="1"/>
</dbReference>
<dbReference type="InterPro" id="IPR050208">
    <property type="entry name" value="MHC_class-I_related"/>
</dbReference>
<dbReference type="SMART" id="SM00407">
    <property type="entry name" value="IGc1"/>
    <property type="match status" value="1"/>
</dbReference>
<keyword evidence="6 11" id="KW-1133">Transmembrane helix</keyword>
<keyword evidence="2" id="KW-0490">MHC I</keyword>
<dbReference type="SUPFAM" id="SSF48726">
    <property type="entry name" value="Immunoglobulin"/>
    <property type="match status" value="1"/>
</dbReference>
<name>A0ABM5FEZ5_9SAUR</name>
<reference evidence="14" key="2">
    <citation type="submission" date="2025-08" db="UniProtKB">
        <authorList>
            <consortium name="RefSeq"/>
        </authorList>
    </citation>
    <scope>IDENTIFICATION</scope>
</reference>
<sequence length="369" mass="42252">MYVGPPKLELEWEGVELSSTQRCRPSRTTCPSVNSGPLFSGSSSHSFWTMYTSVTQPSLGMPHFTAVAYVDDQLLACYDSITRKMLPQTPWMKKAAEEDPRYIDRYTQILQHDEENFRGDLVMLRKRYNQSEGFHTVQMMIECKVRPDGRKGGRWQYGYDGRDFISFDMEHLVWTAADPQAQVIMRTWETETGLVLRLKSYLEEICTEWFQKDSAYREEGLRKEAPVVKVMKKGDYDGMEMLVCQAYGFYPRDIDAVWTKDGEVWVQDTFHRTVAPNSDGTYHAWLSIRIDPKDSDRYRCHIDHNGLQEPLDLAWEKPASLTWPIILGTTGAVFAAVVVVGATVQIKKWRDGYRAASASDSGSDSTGKE</sequence>
<dbReference type="InterPro" id="IPR011162">
    <property type="entry name" value="MHC_I/II-like_Ag-recog"/>
</dbReference>